<feature type="region of interest" description="Disordered" evidence="2">
    <location>
        <begin position="234"/>
        <end position="256"/>
    </location>
</feature>
<dbReference type="PANTHER" id="PTHR12419:SF7">
    <property type="entry name" value="OTU DOMAIN-CONTAINING PROTEIN 3"/>
    <property type="match status" value="1"/>
</dbReference>
<protein>
    <recommendedName>
        <fullName evidence="3">OTU domain-containing protein</fullName>
    </recommendedName>
</protein>
<dbReference type="PROSITE" id="PS50802">
    <property type="entry name" value="OTU"/>
    <property type="match status" value="1"/>
</dbReference>
<dbReference type="SUPFAM" id="SSF54001">
    <property type="entry name" value="Cysteine proteinases"/>
    <property type="match status" value="1"/>
</dbReference>
<dbReference type="PANTHER" id="PTHR12419">
    <property type="entry name" value="OTU DOMAIN CONTAINING PROTEIN"/>
    <property type="match status" value="1"/>
</dbReference>
<feature type="region of interest" description="Disordered" evidence="2">
    <location>
        <begin position="1"/>
        <end position="22"/>
    </location>
</feature>
<dbReference type="EMBL" id="LR862142">
    <property type="protein sequence ID" value="CAD1823131.1"/>
    <property type="molecule type" value="Genomic_DNA"/>
</dbReference>
<reference evidence="4" key="1">
    <citation type="submission" date="2020-07" db="EMBL/GenBank/DDBJ databases">
        <authorList>
            <person name="Lin J."/>
        </authorList>
    </citation>
    <scope>NUCLEOTIDE SEQUENCE</scope>
</reference>
<gene>
    <name evidence="4" type="ORF">CB5_LOCUS6342</name>
</gene>
<sequence length="464" mass="53059">MVQKSKKPKPRKPQRDAVKKHGKDANMTEFCAQLDTLGLKIIQVTADGNCFFRALADQLEGNEEEHQKYRAMAVQYIVNHREDFEPFIEDDVPFDEYCESMEKDGTWAGNMELQAASLLNSPRWYINNFSGRDGSMIHLSYHYDEHYNSVRLKEDSCEGPALPINIKADANISRATHNPNIESKRSFRKSPCDVGSVKLVMAGTGCNNIDKVEQVLREVDGDVDTAIEFLIADQQASDGNDTEDKSSKDINHHDDDKENCDQLEVEIVETNSEKGASTNKKLPRTRACSCGSTKKNKACCGSTTTKSSAAPVMYSPFLLSVEMLLSEIEYLFILKAKELRVKGRKERNKVRKKKQQKKNRFIDPHRYQIWELFAFDQFIQGTFCWFEESVELILRPLIVTCTQYRREDQPQKALLPTRNTSWRICRVSTFACLREVALKETTASEKQKLGILVDFALKLLRGWL</sequence>
<feature type="compositionally biased region" description="Basic residues" evidence="2">
    <location>
        <begin position="1"/>
        <end position="12"/>
    </location>
</feature>
<comment type="similarity">
    <text evidence="1">Belongs to the peptidase C85 family.</text>
</comment>
<evidence type="ECO:0000256" key="2">
    <source>
        <dbReference type="SAM" id="MobiDB-lite"/>
    </source>
</evidence>
<dbReference type="InterPro" id="IPR003323">
    <property type="entry name" value="OTU_dom"/>
</dbReference>
<dbReference type="Pfam" id="PF02338">
    <property type="entry name" value="OTU"/>
    <property type="match status" value="1"/>
</dbReference>
<dbReference type="AlphaFoldDB" id="A0A6V7NX17"/>
<feature type="compositionally biased region" description="Basic and acidic residues" evidence="2">
    <location>
        <begin position="13"/>
        <end position="22"/>
    </location>
</feature>
<name>A0A6V7NX17_ANACO</name>
<evidence type="ECO:0000259" key="3">
    <source>
        <dbReference type="PROSITE" id="PS50802"/>
    </source>
</evidence>
<proteinExistence type="inferred from homology"/>
<dbReference type="CDD" id="cd22771">
    <property type="entry name" value="OTU_plant_OTU7-like"/>
    <property type="match status" value="1"/>
</dbReference>
<feature type="domain" description="OTU" evidence="3">
    <location>
        <begin position="39"/>
        <end position="153"/>
    </location>
</feature>
<dbReference type="InterPro" id="IPR038765">
    <property type="entry name" value="Papain-like_cys_pep_sf"/>
</dbReference>
<dbReference type="GO" id="GO:0004843">
    <property type="term" value="F:cysteine-type deubiquitinase activity"/>
    <property type="evidence" value="ECO:0007669"/>
    <property type="project" value="TreeGrafter"/>
</dbReference>
<evidence type="ECO:0000256" key="1">
    <source>
        <dbReference type="ARBA" id="ARBA00010407"/>
    </source>
</evidence>
<dbReference type="GO" id="GO:0016579">
    <property type="term" value="P:protein deubiquitination"/>
    <property type="evidence" value="ECO:0007669"/>
    <property type="project" value="TreeGrafter"/>
</dbReference>
<dbReference type="InterPro" id="IPR050704">
    <property type="entry name" value="Peptidase_C85-like"/>
</dbReference>
<organism evidence="4">
    <name type="scientific">Ananas comosus var. bracteatus</name>
    <name type="common">red pineapple</name>
    <dbReference type="NCBI Taxonomy" id="296719"/>
    <lineage>
        <taxon>Eukaryota</taxon>
        <taxon>Viridiplantae</taxon>
        <taxon>Streptophyta</taxon>
        <taxon>Embryophyta</taxon>
        <taxon>Tracheophyta</taxon>
        <taxon>Spermatophyta</taxon>
        <taxon>Magnoliopsida</taxon>
        <taxon>Liliopsida</taxon>
        <taxon>Poales</taxon>
        <taxon>Bromeliaceae</taxon>
        <taxon>Bromelioideae</taxon>
        <taxon>Ananas</taxon>
    </lineage>
</organism>
<feature type="compositionally biased region" description="Basic and acidic residues" evidence="2">
    <location>
        <begin position="242"/>
        <end position="256"/>
    </location>
</feature>
<evidence type="ECO:0000313" key="4">
    <source>
        <dbReference type="EMBL" id="CAD1823131.1"/>
    </source>
</evidence>
<dbReference type="Gene3D" id="3.90.70.80">
    <property type="match status" value="1"/>
</dbReference>
<accession>A0A6V7NX17</accession>